<dbReference type="Gene3D" id="3.40.50.1820">
    <property type="entry name" value="alpha/beta hydrolase"/>
    <property type="match status" value="1"/>
</dbReference>
<organism evidence="1 2">
    <name type="scientific">Actinacidiphila reveromycinica</name>
    <dbReference type="NCBI Taxonomy" id="659352"/>
    <lineage>
        <taxon>Bacteria</taxon>
        <taxon>Bacillati</taxon>
        <taxon>Actinomycetota</taxon>
        <taxon>Actinomycetes</taxon>
        <taxon>Kitasatosporales</taxon>
        <taxon>Streptomycetaceae</taxon>
        <taxon>Actinacidiphila</taxon>
    </lineage>
</organism>
<evidence type="ECO:0000313" key="1">
    <source>
        <dbReference type="EMBL" id="BBB02267.1"/>
    </source>
</evidence>
<proteinExistence type="predicted"/>
<sequence length="267" mass="28394">MASGNAWRVLGTGEGDGVILACDYATAARPEAQFSHFVTHLTPARTVWETAMPKPGTESGWRAEDYLDWWTAPLRASGVRVDAVLGFCAGSVFAAGVAREVARQQSQPVPLVVLEPELPGALALYDHYHRAVELFAPVLDRSAVDGMQEAGQELLARDGDLQVFGPALAGLYERVADDAMAKIGLNAGRRAELIAVFTSFINWVVAAGPIDPAPEWAGAVCVSAKGDIDPSIALGRLITVDVDHDRMLADPGVVRTVVDALDQGVRP</sequence>
<reference evidence="1 2" key="1">
    <citation type="journal article" date="2010" name="J. Bacteriol.">
        <title>Biochemical characterization of a novel indole prenyltransferase from Streptomyces sp. SN-593.</title>
        <authorList>
            <person name="Takahashi S."/>
            <person name="Takagi H."/>
            <person name="Toyoda A."/>
            <person name="Uramoto M."/>
            <person name="Nogawa T."/>
            <person name="Ueki M."/>
            <person name="Sakaki Y."/>
            <person name="Osada H."/>
        </authorList>
    </citation>
    <scope>NUCLEOTIDE SEQUENCE [LARGE SCALE GENOMIC DNA]</scope>
    <source>
        <strain evidence="1 2">SN-593</strain>
    </source>
</reference>
<gene>
    <name evidence="1" type="ORF">RVR_10114</name>
</gene>
<reference evidence="1 2" key="3">
    <citation type="journal article" date="2011" name="Nat. Chem. Biol.">
        <title>Reveromycin A biosynthesis uses RevG and RevJ for stereospecific spiroacetal formation.</title>
        <authorList>
            <person name="Takahashi S."/>
            <person name="Toyoda A."/>
            <person name="Sekiyama Y."/>
            <person name="Takagi H."/>
            <person name="Nogawa T."/>
            <person name="Uramoto M."/>
            <person name="Suzuki R."/>
            <person name="Koshino H."/>
            <person name="Kumano T."/>
            <person name="Panthee S."/>
            <person name="Dairi T."/>
            <person name="Ishikawa J."/>
            <person name="Ikeda H."/>
            <person name="Sakaki Y."/>
            <person name="Osada H."/>
        </authorList>
    </citation>
    <scope>NUCLEOTIDE SEQUENCE [LARGE SCALE GENOMIC DNA]</scope>
    <source>
        <strain evidence="1 2">SN-593</strain>
    </source>
</reference>
<name>A0A7U3V0L2_9ACTN</name>
<reference evidence="1 2" key="4">
    <citation type="journal article" date="2020" name="Sci. Rep.">
        <title>beta-carboline chemical signals induce reveromycin production through a LuxR family regulator in Streptomyces sp. SN-593.</title>
        <authorList>
            <person name="Panthee S."/>
            <person name="Kito N."/>
            <person name="Hayashi T."/>
            <person name="Shimizu T."/>
            <person name="Ishikawa J."/>
            <person name="Hamamoto H."/>
            <person name="Osada H."/>
            <person name="Takahashi S."/>
        </authorList>
    </citation>
    <scope>NUCLEOTIDE SEQUENCE [LARGE SCALE GENOMIC DNA]</scope>
    <source>
        <strain evidence="1 2">SN-593</strain>
    </source>
</reference>
<dbReference type="InterPro" id="IPR029058">
    <property type="entry name" value="AB_hydrolase_fold"/>
</dbReference>
<protein>
    <submittedName>
        <fullName evidence="1">Uncharacterized protein</fullName>
    </submittedName>
</protein>
<keyword evidence="2" id="KW-1185">Reference proteome</keyword>
<dbReference type="RefSeq" id="WP_202238214.1">
    <property type="nucleotide sequence ID" value="NZ_AP018365.1"/>
</dbReference>
<dbReference type="EMBL" id="AP018365">
    <property type="protein sequence ID" value="BBB02267.1"/>
    <property type="molecule type" value="Genomic_DNA"/>
</dbReference>
<reference evidence="1 2" key="2">
    <citation type="journal article" date="2011" name="J. Antibiot.">
        <title>Furaquinocins I and J: novel polyketide isoprenoid hybrid compounds from Streptomyces reveromyceticus SN-593.</title>
        <authorList>
            <person name="Panthee S."/>
            <person name="Takahashi S."/>
            <person name="Takagi H."/>
            <person name="Nogawa T."/>
            <person name="Oowada E."/>
            <person name="Uramoto M."/>
            <person name="Osada H."/>
        </authorList>
    </citation>
    <scope>NUCLEOTIDE SEQUENCE [LARGE SCALE GENOMIC DNA]</scope>
    <source>
        <strain evidence="1 2">SN-593</strain>
    </source>
</reference>
<dbReference type="Proteomes" id="UP000595703">
    <property type="component" value="Chromosome"/>
</dbReference>
<dbReference type="KEGG" id="arev:RVR_10114"/>
<dbReference type="AlphaFoldDB" id="A0A7U3V0L2"/>
<accession>A0A7U3V0L2</accession>
<evidence type="ECO:0000313" key="2">
    <source>
        <dbReference type="Proteomes" id="UP000595703"/>
    </source>
</evidence>